<dbReference type="AlphaFoldDB" id="A0A2H8TMS7"/>
<protein>
    <submittedName>
        <fullName evidence="5">ERF1 methyltransferase catalytic subunit mtq2</fullName>
    </submittedName>
</protein>
<dbReference type="OrthoDB" id="5399166at2759"/>
<evidence type="ECO:0000256" key="4">
    <source>
        <dbReference type="ARBA" id="ARBA00022691"/>
    </source>
</evidence>
<dbReference type="InterPro" id="IPR052190">
    <property type="entry name" value="Euk-Arch_PrmC-MTase"/>
</dbReference>
<dbReference type="PROSITE" id="PS00092">
    <property type="entry name" value="N6_MTASE"/>
    <property type="match status" value="1"/>
</dbReference>
<accession>A0A2H8TMS7</accession>
<name>A0A2H8TMS7_9HEMI</name>
<dbReference type="GO" id="GO:0032259">
    <property type="term" value="P:methylation"/>
    <property type="evidence" value="ECO:0007669"/>
    <property type="project" value="UniProtKB-KW"/>
</dbReference>
<dbReference type="CDD" id="cd02440">
    <property type="entry name" value="AdoMet_MTases"/>
    <property type="match status" value="1"/>
</dbReference>
<dbReference type="GO" id="GO:0008757">
    <property type="term" value="F:S-adenosylmethionine-dependent methyltransferase activity"/>
    <property type="evidence" value="ECO:0007669"/>
    <property type="project" value="TreeGrafter"/>
</dbReference>
<dbReference type="EMBL" id="GFXV01002783">
    <property type="protein sequence ID" value="MBW14588.1"/>
    <property type="molecule type" value="Transcribed_RNA"/>
</dbReference>
<keyword evidence="4" id="KW-0949">S-adenosyl-L-methionine</keyword>
<sequence>MIINTPAYSILENVSLDENNEEFTSSPSVYEPAEDTFLMLDVLELDLEQVINTRLSKNNTIVGSTAKCGPLLVVELGCGFGILTAAISKALSDTLSSITVGAHCIAIDMNPAACRKTIMTCKLNNVEADAIRGDLLTWMRYPETIKANNDSNKETFGPIDILLFNPPYVRGPEGEQAPTPRITKIDTQDPVAHDRQLAIMADAAWLGGGPDGIDVLKRALHQAADLLSEYGVFYALMIDYNYNALVRDEMQARRDRTDQNIYNDDLNNIELTTFGSSPASRHLICTRILSRNVPGEHLAVYRIYRPIDLN</sequence>
<dbReference type="PANTHER" id="PTHR45875">
    <property type="entry name" value="METHYLTRANSFERASE N6AMT1"/>
    <property type="match status" value="1"/>
</dbReference>
<reference evidence="5" key="1">
    <citation type="submission" date="2017-10" db="EMBL/GenBank/DDBJ databases">
        <title>Transcriptome Assembly of Sugarcane Aphid Adults.</title>
        <authorList>
            <person name="Scully E.D."/>
            <person name="Palmer N.A."/>
            <person name="Geib S.M."/>
            <person name="Sarath G."/>
            <person name="Sattler S.E."/>
        </authorList>
    </citation>
    <scope>NUCLEOTIDE SEQUENCE</scope>
    <source>
        <tissue evidence="5">Whole body</tissue>
    </source>
</reference>
<organism evidence="5">
    <name type="scientific">Melanaphis sacchari</name>
    <dbReference type="NCBI Taxonomy" id="742174"/>
    <lineage>
        <taxon>Eukaryota</taxon>
        <taxon>Metazoa</taxon>
        <taxon>Ecdysozoa</taxon>
        <taxon>Arthropoda</taxon>
        <taxon>Hexapoda</taxon>
        <taxon>Insecta</taxon>
        <taxon>Pterygota</taxon>
        <taxon>Neoptera</taxon>
        <taxon>Paraneoptera</taxon>
        <taxon>Hemiptera</taxon>
        <taxon>Sternorrhyncha</taxon>
        <taxon>Aphidomorpha</taxon>
        <taxon>Aphidoidea</taxon>
        <taxon>Aphididae</taxon>
        <taxon>Aphidini</taxon>
        <taxon>Melanaphis</taxon>
    </lineage>
</organism>
<dbReference type="GO" id="GO:0035657">
    <property type="term" value="C:eRF1 methyltransferase complex"/>
    <property type="evidence" value="ECO:0007669"/>
    <property type="project" value="TreeGrafter"/>
</dbReference>
<dbReference type="PANTHER" id="PTHR45875:SF1">
    <property type="entry name" value="METHYLTRANSFERASE N6AMT1"/>
    <property type="match status" value="1"/>
</dbReference>
<evidence type="ECO:0000256" key="2">
    <source>
        <dbReference type="ARBA" id="ARBA00022603"/>
    </source>
</evidence>
<dbReference type="GO" id="GO:0008276">
    <property type="term" value="F:protein methyltransferase activity"/>
    <property type="evidence" value="ECO:0007669"/>
    <property type="project" value="TreeGrafter"/>
</dbReference>
<proteinExistence type="inferred from homology"/>
<evidence type="ECO:0000256" key="1">
    <source>
        <dbReference type="ARBA" id="ARBA00006149"/>
    </source>
</evidence>
<keyword evidence="2 5" id="KW-0489">Methyltransferase</keyword>
<dbReference type="InterPro" id="IPR002052">
    <property type="entry name" value="DNA_methylase_N6_adenine_CS"/>
</dbReference>
<comment type="similarity">
    <text evidence="1">Belongs to the eukaryotic/archaeal PrmC-related family.</text>
</comment>
<dbReference type="InterPro" id="IPR029063">
    <property type="entry name" value="SAM-dependent_MTases_sf"/>
</dbReference>
<gene>
    <name evidence="5" type="primary">mtq2_1</name>
</gene>
<keyword evidence="3 5" id="KW-0808">Transferase</keyword>
<dbReference type="GO" id="GO:0003676">
    <property type="term" value="F:nucleic acid binding"/>
    <property type="evidence" value="ECO:0007669"/>
    <property type="project" value="InterPro"/>
</dbReference>
<dbReference type="Gene3D" id="3.40.50.150">
    <property type="entry name" value="Vaccinia Virus protein VP39"/>
    <property type="match status" value="1"/>
</dbReference>
<evidence type="ECO:0000256" key="3">
    <source>
        <dbReference type="ARBA" id="ARBA00022679"/>
    </source>
</evidence>
<evidence type="ECO:0000313" key="5">
    <source>
        <dbReference type="EMBL" id="MBW14588.1"/>
    </source>
</evidence>
<dbReference type="SUPFAM" id="SSF53335">
    <property type="entry name" value="S-adenosyl-L-methionine-dependent methyltransferases"/>
    <property type="match status" value="1"/>
</dbReference>